<dbReference type="RefSeq" id="WP_207687199.1">
    <property type="nucleotide sequence ID" value="NZ_CP061799.1"/>
</dbReference>
<keyword evidence="9 11" id="KW-0520">NAD</keyword>
<dbReference type="InterPro" id="IPR004821">
    <property type="entry name" value="Cyt_trans-like"/>
</dbReference>
<dbReference type="SUPFAM" id="SSF52374">
    <property type="entry name" value="Nucleotidylyl transferase"/>
    <property type="match status" value="1"/>
</dbReference>
<evidence type="ECO:0000256" key="5">
    <source>
        <dbReference type="ARBA" id="ARBA00022679"/>
    </source>
</evidence>
<evidence type="ECO:0000256" key="2">
    <source>
        <dbReference type="ARBA" id="ARBA00005019"/>
    </source>
</evidence>
<comment type="pathway">
    <text evidence="2 11">Cofactor biosynthesis; NAD(+) biosynthesis; deamido-NAD(+) from nicotinate D-ribonucleotide: step 1/1.</text>
</comment>
<dbReference type="GO" id="GO:0004515">
    <property type="term" value="F:nicotinate-nucleotide adenylyltransferase activity"/>
    <property type="evidence" value="ECO:0007669"/>
    <property type="project" value="UniProtKB-UniRule"/>
</dbReference>
<dbReference type="EMBL" id="CP061799">
    <property type="protein sequence ID" value="QTA81130.1"/>
    <property type="molecule type" value="Genomic_DNA"/>
</dbReference>
<comment type="similarity">
    <text evidence="3 11">Belongs to the NadD family.</text>
</comment>
<dbReference type="NCBIfam" id="TIGR00482">
    <property type="entry name" value="nicotinate (nicotinamide) nucleotide adenylyltransferase"/>
    <property type="match status" value="1"/>
</dbReference>
<comment type="catalytic activity">
    <reaction evidence="10 11">
        <text>nicotinate beta-D-ribonucleotide + ATP + H(+) = deamido-NAD(+) + diphosphate</text>
        <dbReference type="Rhea" id="RHEA:22860"/>
        <dbReference type="ChEBI" id="CHEBI:15378"/>
        <dbReference type="ChEBI" id="CHEBI:30616"/>
        <dbReference type="ChEBI" id="CHEBI:33019"/>
        <dbReference type="ChEBI" id="CHEBI:57502"/>
        <dbReference type="ChEBI" id="CHEBI:58437"/>
        <dbReference type="EC" id="2.7.7.18"/>
    </reaction>
</comment>
<evidence type="ECO:0000256" key="3">
    <source>
        <dbReference type="ARBA" id="ARBA00009014"/>
    </source>
</evidence>
<keyword evidence="5 11" id="KW-0808">Transferase</keyword>
<evidence type="ECO:0000256" key="4">
    <source>
        <dbReference type="ARBA" id="ARBA00022642"/>
    </source>
</evidence>
<keyword evidence="14" id="KW-1185">Reference proteome</keyword>
<keyword evidence="4 11" id="KW-0662">Pyridine nucleotide biosynthesis</keyword>
<dbReference type="InterPro" id="IPR005248">
    <property type="entry name" value="NadD/NMNAT"/>
</dbReference>
<protein>
    <recommendedName>
        <fullName evidence="11">Probable nicotinate-nucleotide adenylyltransferase</fullName>
        <ecNumber evidence="11">2.7.7.18</ecNumber>
    </recommendedName>
    <alternativeName>
        <fullName evidence="11">Deamido-NAD(+) diphosphorylase</fullName>
    </alternativeName>
    <alternativeName>
        <fullName evidence="11">Deamido-NAD(+) pyrophosphorylase</fullName>
    </alternativeName>
    <alternativeName>
        <fullName evidence="11">Nicotinate mononucleotide adenylyltransferase</fullName>
        <shortName evidence="11">NaMN adenylyltransferase</shortName>
    </alternativeName>
</protein>
<evidence type="ECO:0000259" key="12">
    <source>
        <dbReference type="Pfam" id="PF01467"/>
    </source>
</evidence>
<keyword evidence="6 11" id="KW-0548">Nucleotidyltransferase</keyword>
<dbReference type="HAMAP" id="MF_00244">
    <property type="entry name" value="NaMN_adenylyltr"/>
    <property type="match status" value="1"/>
</dbReference>
<evidence type="ECO:0000313" key="13">
    <source>
        <dbReference type="EMBL" id="QTA81130.1"/>
    </source>
</evidence>
<reference evidence="13" key="1">
    <citation type="journal article" date="2021" name="Microb. Physiol.">
        <title>Proteogenomic Insights into the Physiology of Marine, Sulfate-Reducing, Filamentous Desulfonema limicola and Desulfonema magnum.</title>
        <authorList>
            <person name="Schnaars V."/>
            <person name="Wohlbrand L."/>
            <person name="Scheve S."/>
            <person name="Hinrichs C."/>
            <person name="Reinhardt R."/>
            <person name="Rabus R."/>
        </authorList>
    </citation>
    <scope>NUCLEOTIDE SEQUENCE</scope>
    <source>
        <strain evidence="13">5ac10</strain>
    </source>
</reference>
<dbReference type="GO" id="GO:0005524">
    <property type="term" value="F:ATP binding"/>
    <property type="evidence" value="ECO:0007669"/>
    <property type="project" value="UniProtKB-KW"/>
</dbReference>
<accession>A0A975B991</accession>
<keyword evidence="7 11" id="KW-0547">Nucleotide-binding</keyword>
<dbReference type="InterPro" id="IPR014729">
    <property type="entry name" value="Rossmann-like_a/b/a_fold"/>
</dbReference>
<evidence type="ECO:0000256" key="9">
    <source>
        <dbReference type="ARBA" id="ARBA00023027"/>
    </source>
</evidence>
<evidence type="ECO:0000256" key="6">
    <source>
        <dbReference type="ARBA" id="ARBA00022695"/>
    </source>
</evidence>
<evidence type="ECO:0000256" key="7">
    <source>
        <dbReference type="ARBA" id="ARBA00022741"/>
    </source>
</evidence>
<dbReference type="Pfam" id="PF01467">
    <property type="entry name" value="CTP_transf_like"/>
    <property type="match status" value="1"/>
</dbReference>
<evidence type="ECO:0000313" key="14">
    <source>
        <dbReference type="Proteomes" id="UP000663720"/>
    </source>
</evidence>
<dbReference type="KEGG" id="dli:dnl_34590"/>
<organism evidence="13 14">
    <name type="scientific">Desulfonema limicola</name>
    <dbReference type="NCBI Taxonomy" id="45656"/>
    <lineage>
        <taxon>Bacteria</taxon>
        <taxon>Pseudomonadati</taxon>
        <taxon>Thermodesulfobacteriota</taxon>
        <taxon>Desulfobacteria</taxon>
        <taxon>Desulfobacterales</taxon>
        <taxon>Desulfococcaceae</taxon>
        <taxon>Desulfonema</taxon>
    </lineage>
</organism>
<dbReference type="CDD" id="cd02165">
    <property type="entry name" value="NMNAT"/>
    <property type="match status" value="1"/>
</dbReference>
<evidence type="ECO:0000256" key="11">
    <source>
        <dbReference type="HAMAP-Rule" id="MF_00244"/>
    </source>
</evidence>
<dbReference type="Gene3D" id="3.40.50.620">
    <property type="entry name" value="HUPs"/>
    <property type="match status" value="1"/>
</dbReference>
<dbReference type="PANTHER" id="PTHR39321:SF3">
    <property type="entry name" value="PHOSPHOPANTETHEINE ADENYLYLTRANSFERASE"/>
    <property type="match status" value="1"/>
</dbReference>
<comment type="function">
    <text evidence="1 11">Catalyzes the reversible adenylation of nicotinate mononucleotide (NaMN) to nicotinic acid adenine dinucleotide (NaAD).</text>
</comment>
<keyword evidence="8 11" id="KW-0067">ATP-binding</keyword>
<name>A0A975B991_9BACT</name>
<dbReference type="PANTHER" id="PTHR39321">
    <property type="entry name" value="NICOTINATE-NUCLEOTIDE ADENYLYLTRANSFERASE-RELATED"/>
    <property type="match status" value="1"/>
</dbReference>
<dbReference type="GO" id="GO:0009435">
    <property type="term" value="P:NAD+ biosynthetic process"/>
    <property type="evidence" value="ECO:0007669"/>
    <property type="project" value="UniProtKB-UniRule"/>
</dbReference>
<dbReference type="EC" id="2.7.7.18" evidence="11"/>
<evidence type="ECO:0000256" key="8">
    <source>
        <dbReference type="ARBA" id="ARBA00022840"/>
    </source>
</evidence>
<sequence length="347" mass="40090">MIKLGIDIHGVSDADQEFFSELTKLLVQNGHEVHILTGSEHTQAFENHLKNDLKLYWTHLFSITSFHLKSGTEVSSINGNPYMEEDMWNRTKAQYCKKHGIQLHLDDSAVYGKFFQTPYGKYYSNQQPETRKKIAVIGGSFNPVTQGHISMAEAVLDAVHDIYQIWLMPAFRHPFEKHKEYCPERIKMIRLIESEKIRYFGYEIDNKLFGETFATFTRLLDDPDYKNLYDFHMVIGSDCVLDFDRKWKHAGLLSKLIKFIIIPRPGYDLENYKGLLSCHPHIILGSVKTPDISASKVRKHIRQNKSIKGLVPDAIETYIIEKQLFKNQNIISPNTGSTKNKCTDCKD</sequence>
<evidence type="ECO:0000256" key="10">
    <source>
        <dbReference type="ARBA" id="ARBA00048721"/>
    </source>
</evidence>
<proteinExistence type="inferred from homology"/>
<feature type="domain" description="Cytidyltransferase-like" evidence="12">
    <location>
        <begin position="136"/>
        <end position="299"/>
    </location>
</feature>
<dbReference type="Proteomes" id="UP000663720">
    <property type="component" value="Chromosome"/>
</dbReference>
<gene>
    <name evidence="11 13" type="primary">nadD</name>
    <name evidence="13" type="ORF">dnl_34590</name>
</gene>
<dbReference type="AlphaFoldDB" id="A0A975B991"/>
<evidence type="ECO:0000256" key="1">
    <source>
        <dbReference type="ARBA" id="ARBA00002324"/>
    </source>
</evidence>